<dbReference type="GO" id="GO:0005737">
    <property type="term" value="C:cytoplasm"/>
    <property type="evidence" value="ECO:0007669"/>
    <property type="project" value="UniProtKB-SubCell"/>
</dbReference>
<evidence type="ECO:0000313" key="10">
    <source>
        <dbReference type="Proteomes" id="UP000054937"/>
    </source>
</evidence>
<reference evidence="9 10" key="1">
    <citation type="journal article" date="2015" name="Sci. Rep.">
        <title>Genome of the facultative scuticociliatosis pathogen Pseudocohnilembus persalinus provides insight into its virulence through horizontal gene transfer.</title>
        <authorList>
            <person name="Xiong J."/>
            <person name="Wang G."/>
            <person name="Cheng J."/>
            <person name="Tian M."/>
            <person name="Pan X."/>
            <person name="Warren A."/>
            <person name="Jiang C."/>
            <person name="Yuan D."/>
            <person name="Miao W."/>
        </authorList>
    </citation>
    <scope>NUCLEOTIDE SEQUENCE [LARGE SCALE GENOMIC DNA]</scope>
    <source>
        <strain evidence="9">36N120E</strain>
    </source>
</reference>
<feature type="region of interest" description="Disordered" evidence="6">
    <location>
        <begin position="1"/>
        <end position="39"/>
    </location>
</feature>
<gene>
    <name evidence="9" type="ORF">PPERSA_12686</name>
</gene>
<dbReference type="PANTHER" id="PTHR45912:SF3">
    <property type="entry name" value="CILIA- AND FLAGELLA-ASSOCIATED PROTEIN 47"/>
    <property type="match status" value="1"/>
</dbReference>
<dbReference type="InterPro" id="IPR036872">
    <property type="entry name" value="CH_dom_sf"/>
</dbReference>
<dbReference type="InterPro" id="IPR056343">
    <property type="entry name" value="CFAP47_dom"/>
</dbReference>
<evidence type="ECO:0000259" key="8">
    <source>
        <dbReference type="PROSITE" id="PS50202"/>
    </source>
</evidence>
<protein>
    <submittedName>
        <fullName evidence="9">Calponin homology domain</fullName>
    </submittedName>
</protein>
<feature type="compositionally biased region" description="Low complexity" evidence="6">
    <location>
        <begin position="3172"/>
        <end position="3188"/>
    </location>
</feature>
<keyword evidence="5" id="KW-0966">Cell projection</keyword>
<dbReference type="Proteomes" id="UP000054937">
    <property type="component" value="Unassembled WGS sequence"/>
</dbReference>
<keyword evidence="3" id="KW-0963">Cytoplasm</keyword>
<dbReference type="InterPro" id="IPR058952">
    <property type="entry name" value="Ig_CFAP47"/>
</dbReference>
<dbReference type="PROSITE" id="PS50021">
    <property type="entry name" value="CH"/>
    <property type="match status" value="1"/>
</dbReference>
<feature type="region of interest" description="Disordered" evidence="6">
    <location>
        <begin position="707"/>
        <end position="726"/>
    </location>
</feature>
<feature type="domain" description="MSP" evidence="8">
    <location>
        <begin position="2994"/>
        <end position="3119"/>
    </location>
</feature>
<proteinExistence type="predicted"/>
<keyword evidence="4" id="KW-0969">Cilium</keyword>
<dbReference type="Pfam" id="PF14874">
    <property type="entry name" value="PapD-like"/>
    <property type="match status" value="1"/>
</dbReference>
<dbReference type="InterPro" id="IPR000535">
    <property type="entry name" value="MSP_dom"/>
</dbReference>
<accession>A0A0V0QTE7</accession>
<dbReference type="InterPro" id="IPR053879">
    <property type="entry name" value="HYDIN_VesB_CFA65-like_Ig"/>
</dbReference>
<evidence type="ECO:0000256" key="5">
    <source>
        <dbReference type="ARBA" id="ARBA00023273"/>
    </source>
</evidence>
<comment type="subcellular location">
    <subcellularLocation>
        <location evidence="1">Cell projection</location>
        <location evidence="1">Cilium</location>
    </subcellularLocation>
    <subcellularLocation>
        <location evidence="2">Cytoplasm</location>
    </subcellularLocation>
</comment>
<feature type="region of interest" description="Disordered" evidence="6">
    <location>
        <begin position="1224"/>
        <end position="1247"/>
    </location>
</feature>
<evidence type="ECO:0000256" key="2">
    <source>
        <dbReference type="ARBA" id="ARBA00004496"/>
    </source>
</evidence>
<comment type="caution">
    <text evidence="9">The sequence shown here is derived from an EMBL/GenBank/DDBJ whole genome shotgun (WGS) entry which is preliminary data.</text>
</comment>
<dbReference type="SUPFAM" id="SSF47576">
    <property type="entry name" value="Calponin-homology domain, CH-domain"/>
    <property type="match status" value="1"/>
</dbReference>
<feature type="compositionally biased region" description="Polar residues" evidence="6">
    <location>
        <begin position="3189"/>
        <end position="3212"/>
    </location>
</feature>
<feature type="region of interest" description="Disordered" evidence="6">
    <location>
        <begin position="54"/>
        <end position="78"/>
    </location>
</feature>
<dbReference type="Gene3D" id="2.60.40.10">
    <property type="entry name" value="Immunoglobulins"/>
    <property type="match status" value="5"/>
</dbReference>
<dbReference type="EMBL" id="LDAU01000106">
    <property type="protein sequence ID" value="KRX05508.1"/>
    <property type="molecule type" value="Genomic_DNA"/>
</dbReference>
<feature type="compositionally biased region" description="Basic and acidic residues" evidence="6">
    <location>
        <begin position="2053"/>
        <end position="2062"/>
    </location>
</feature>
<dbReference type="OMA" id="IARTFHI"/>
<evidence type="ECO:0000256" key="3">
    <source>
        <dbReference type="ARBA" id="ARBA00022490"/>
    </source>
</evidence>
<name>A0A0V0QTE7_PSEPJ</name>
<evidence type="ECO:0000313" key="9">
    <source>
        <dbReference type="EMBL" id="KRX05508.1"/>
    </source>
</evidence>
<dbReference type="GO" id="GO:0005929">
    <property type="term" value="C:cilium"/>
    <property type="evidence" value="ECO:0007669"/>
    <property type="project" value="UniProtKB-SubCell"/>
</dbReference>
<dbReference type="PROSITE" id="PS50202">
    <property type="entry name" value="MSP"/>
    <property type="match status" value="1"/>
</dbReference>
<evidence type="ECO:0000259" key="7">
    <source>
        <dbReference type="PROSITE" id="PS50021"/>
    </source>
</evidence>
<dbReference type="InterPro" id="IPR001715">
    <property type="entry name" value="CH_dom"/>
</dbReference>
<feature type="region of interest" description="Disordered" evidence="6">
    <location>
        <begin position="2053"/>
        <end position="2090"/>
    </location>
</feature>
<dbReference type="GO" id="GO:0060271">
    <property type="term" value="P:cilium assembly"/>
    <property type="evidence" value="ECO:0007669"/>
    <property type="project" value="TreeGrafter"/>
</dbReference>
<feature type="compositionally biased region" description="Low complexity" evidence="6">
    <location>
        <begin position="2068"/>
        <end position="2078"/>
    </location>
</feature>
<evidence type="ECO:0000256" key="4">
    <source>
        <dbReference type="ARBA" id="ARBA00023069"/>
    </source>
</evidence>
<feature type="compositionally biased region" description="Acidic residues" evidence="6">
    <location>
        <begin position="1231"/>
        <end position="1245"/>
    </location>
</feature>
<dbReference type="PANTHER" id="PTHR45912">
    <property type="entry name" value="CILIA- AND FLAGELLA-ASSOCIATED PROTEIN 47"/>
    <property type="match status" value="1"/>
</dbReference>
<dbReference type="Pfam" id="PF26579">
    <property type="entry name" value="Ig_CFAP47"/>
    <property type="match status" value="1"/>
</dbReference>
<dbReference type="InterPro" id="IPR013783">
    <property type="entry name" value="Ig-like_fold"/>
</dbReference>
<evidence type="ECO:0000256" key="1">
    <source>
        <dbReference type="ARBA" id="ARBA00004138"/>
    </source>
</evidence>
<sequence length="3225" mass="371958">MQQKQPIQSFFRRTQSAKQVKPGNQKNQQKNQPGTNFKQKQLNNNFFENQQQTQINQNTDNSQLPKIRPYTSKRPNMPPLNVKTLKYLNNNDAIEIIPNDVIFRDIEQNQTYEMLVFVQNLSKIPKRIKILQPKTQRFRVDYDTQGAIAAGLTMKLLVILETSSIIDDYSDTFQILYETQVPKNNLNNQNNNNNQNQFNINNNNNNLISQKNVIEVPLRAYKPQPQLQFETSLNLGFVSVNKDIVKPVKFFNTGSTPAKVSFDFSEKAKNIVFEPRNFLVQPNSSFSANLVFNSANSGVFRFNVEVLVEGIALTKKMDINVTAVEYNKFITDQEGSRQDSFEFGEIYFGSKKVIKGYLTNNTPQHLNFKISLRNGVVSPNEENLRFQTPHDQGLEMTEQIMKCFPLQGSLKPYSRIPVEFTCKSKVLPENIQFAKNYALKDELIDQKNKFNQTNDDFDQEFPKTDFTYTCIVNFDQDKESTYLVLNAKGIHPMLKFDKQILNFGECQVNDHREIMFHIQNKHKNLPVDINIPKMPLYKITPSKITLDPHMNVPFIVSFMPNNVGKYNKNLEITFIDQQYKIPLKALGSSTGIQPKRPKTRGPECLPSDFKMEKNYIDDNLKDYFKKQQNNNFLQEESIVDKVQLNKVHNYLQDQQNMDLHQETVEERLQLKNNKEKYTQYLRDKKQSRIQQQKDRIIQMRIQEMTQKNKIQINQDDSDGEKNARDSCPQDLQWEAKLNDQIINEPILELPQTNDPLFVLKPISKHEPVKEEAFKHFNPDPDSQIKKIFGSQPLTHKDTRDIHLELDGDSLQKIFAGPKQIEFGEIYVKSTVKKCFTVKNDLRNAIKVQLQIQCPELKDSYQKPQIIPSSETAKFELVLCSQGLDDQFQQPVKYIINGRHEFQFLVTAKITQVKLDLNKQIMKFAFSEENNYMETSETLKISNHGNAPGKFSFDQDSKIFFVHPLTGEVPGKIGNQPGTFEVNVTYRPQATIDNPKTQGGVRNEEDKLILRVQDGQDQTIKCLGTLNEAKCVLKQQKIDLGEILVSKEEVRYFQIKNTSRIPAIFIVLQEQLPECCTVTPKQGRIPADGVLEMTLKYCNNNPRIINEDIPIMLRGGKILRLPFYVQTVIPDIQIKEENFDFGKITLLGNSSPLRLTITNYSNIDTDLSLDMRGEDEHPDINMVPEGIECLTIAPVIDDDVDESILKSVQFDDQEQNQMMVNNQNGENMLQNDDFDNEDSESSEEVEDKNRQKLYNFVIRAKQTLKFELRFSPREEKNYHFDLPLALQRYGGKLPGIQRQITCQGLRPKFYADPPIVEFPRKIISNTEKMFPVTQEVILQNVGLKSMDWKVKPETFENDEIFSIHPTEGRIEAQLTFRIKVSFNPKIAGNYEKIIPIFIDDPDVPTDQPSMELVMKGDSAFPKLLFDRKEVILPTVPLNVESKCVFKIYNDGYENLTIDHKVIDELQKLNINLNFPEGKTLGVAKNRIKVEATFSSKVPISYTTKIIFSDQTNQFTIPISGTADNSILTNYQFMLRNKGDYNYIVDEKGTVQLAEDAEDSFQDSMAGSKRKYTPSITSKTYSQKSLGRTGLGYPPIPKELLDFSKEIVKEWLNGNVLTTIIQNFPENVVEHNGDEIFQLLIFLTGQSKLFSPMQKHPEKQMKRVEKAQLLFTQYDDLIRYLKTQGALLNHIRPQYLLSHADYLSYIKNLPKEENFYTHSTGIKLSYSRFQYISAECWISLFYQILKMYYLSKVSLKIFKNVPNFNYTTDKQACPDYYTHGSNVYNAQEGLLLKWLETNNEMQNGQQFRLTNFEHDFAQGQILVNLIKNYVSPLTEQLNSLFLSLKSRVETEEEYLHNATVIHKALKEIGLATTFKPSDLIKFSARENLLFLLQLYNALPNYIPKQSPIIFSCVLGESVKKSIELTNPTAKPISYWVKYDGSLDFKPEFEDCFQIQPKSTFKFTVTFNSRVSVPVKGRLTFTNKKETNVQASALVFELRSQITGRISIKPWEIDSHLYESKEFNIQVQNNFDNYEFGEFQIYILHQKEIDIDNKLKEESNQDPKDKKKKANNGNQNHQNSLNKRKKQNKDEEQFSYQETPFIPSFFCKVQNIKLKKKATYNLSLNFVPMVYETQKCYIIFSDPVVGEFQHEITGTVKLPEDVIEIPRIPITPPVFVDEQRNWPLQVPFLNKQINNARRIIESWQIDKKIPNKKDKDLKLSQYQPIIPKQPFKFPKSLPDSQTYEVELIQPPNNAIIAPKVLSLHNPKTFAQTKTQQNTEQTNNNNNQNAIKQQNNNINTNINNNNLMNINSPLTTEFNQVEKSFVSQTNQFDNISLYQTPADPNFNNLNLLFNFKNPIKDYRCDIILKNSTLTDIRRYQLTLTACPKPIKAIFELNAPAKEMIVQEIPIQNNTEKDWIIKVQLTQPDDPELHYFYCQKPPQEGMPFGKDYKEFVVKKQTTGQIPLIFCPQKPCKVEGKLLLTNPLTNDVFDYELKGEGEDPLAQDHIVVNCVAKQTKVKEITINNPYKDKQLVYKVQTDLIGASGDDTFIIPAKKKRGTYKLNLTPTLSGQYTGSITFTEPDGTYIWYTVLLNIESPPPQKCLDLTTSLRKAIAVDIELSNPYVDPATFEVLIEGEGLMGDQFFSILPLSTSQYELMYMPLKPGVQKGSIAFVNEKLGEIWYELNLLAEDSGVIRLPQLKCELGKTEQHEINLENPSEKEQRVKIRNNNPQNFEIYPEEIIIPPMEAVQANIRYLPSALDTIQQAEVILETEEIGKWHYLCFGLGVPPTPFDPKILTIGLNKDYSTVIHFKNPFKEQIQIKVILDLEDQSTGEVIKLLKKNQEKITLNGQQSIQIPFTFTPTEIREYKANIILQMNEKIQWVYPIIGVTESLASGLLKVFKVRCRNNYETEFDVHLPGISSITPGHDDQFNFEIAQNAQKDYIFKKIFNIQCVKNTLDNPDDFLKFKVKFNPLKPFKQTVDFIIKRKIGGLWKFKFNLESAPPVEDDIIIISSPLHKTSSVSFRLTNRKKQYTQFQAKFTPDSDAEFGVTPKIGTLEPLGTDGSKFTISFTPVQYGKTREAKLIIETEEIYWSYIIKGTLPKYIPPISQGVVRNNFMGNSYTRNNQTIANTNENQSQIQQQQKKPKKNFLAANIKKTKEESSIVHQINEQSRIHQNNQSQMQNQNNRSSLSPPFNNNNDINKSKLSQISQHNSRMFTAPGGMRKKLQQ</sequence>
<dbReference type="Pfam" id="PF24529">
    <property type="entry name" value="CFAP47"/>
    <property type="match status" value="1"/>
</dbReference>
<feature type="compositionally biased region" description="Polar residues" evidence="6">
    <location>
        <begin position="1"/>
        <end position="17"/>
    </location>
</feature>
<feature type="compositionally biased region" description="Low complexity" evidence="6">
    <location>
        <begin position="18"/>
        <end position="39"/>
    </location>
</feature>
<evidence type="ECO:0000256" key="6">
    <source>
        <dbReference type="SAM" id="MobiDB-lite"/>
    </source>
</evidence>
<dbReference type="InParanoid" id="A0A0V0QTE7"/>
<feature type="region of interest" description="Disordered" evidence="6">
    <location>
        <begin position="3172"/>
        <end position="3225"/>
    </location>
</feature>
<dbReference type="OrthoDB" id="10060824at2759"/>
<feature type="domain" description="Calponin-homology (CH)" evidence="7">
    <location>
        <begin position="1783"/>
        <end position="1897"/>
    </location>
</feature>
<organism evidence="9 10">
    <name type="scientific">Pseudocohnilembus persalinus</name>
    <name type="common">Ciliate</name>
    <dbReference type="NCBI Taxonomy" id="266149"/>
    <lineage>
        <taxon>Eukaryota</taxon>
        <taxon>Sar</taxon>
        <taxon>Alveolata</taxon>
        <taxon>Ciliophora</taxon>
        <taxon>Intramacronucleata</taxon>
        <taxon>Oligohymenophorea</taxon>
        <taxon>Scuticociliatia</taxon>
        <taxon>Philasterida</taxon>
        <taxon>Pseudocohnilembidae</taxon>
        <taxon>Pseudocohnilembus</taxon>
    </lineage>
</organism>
<feature type="compositionally biased region" description="Low complexity" evidence="6">
    <location>
        <begin position="54"/>
        <end position="63"/>
    </location>
</feature>
<dbReference type="Gene3D" id="1.10.418.10">
    <property type="entry name" value="Calponin-like domain"/>
    <property type="match status" value="1"/>
</dbReference>
<keyword evidence="10" id="KW-1185">Reference proteome</keyword>
<dbReference type="Pfam" id="PF22544">
    <property type="entry name" value="HYDIN_VesB_CFA65-like_Ig"/>
    <property type="match status" value="1"/>
</dbReference>